<dbReference type="EMBL" id="CP035913">
    <property type="protein sequence ID" value="QBE65746.1"/>
    <property type="molecule type" value="Genomic_DNA"/>
</dbReference>
<evidence type="ECO:0000256" key="1">
    <source>
        <dbReference type="ARBA" id="ARBA00004651"/>
    </source>
</evidence>
<dbReference type="Gene3D" id="2.30.30.60">
    <property type="match status" value="1"/>
</dbReference>
<feature type="region of interest" description="Disordered" evidence="7">
    <location>
        <begin position="358"/>
        <end position="384"/>
    </location>
</feature>
<keyword evidence="4 8" id="KW-0812">Transmembrane</keyword>
<evidence type="ECO:0000256" key="2">
    <source>
        <dbReference type="ARBA" id="ARBA00008017"/>
    </source>
</evidence>
<dbReference type="PANTHER" id="PTHR30566:SF25">
    <property type="entry name" value="INNER MEMBRANE PROTEIN"/>
    <property type="match status" value="1"/>
</dbReference>
<dbReference type="Gene3D" id="3.30.70.100">
    <property type="match status" value="1"/>
</dbReference>
<sequence>MDYVLLGNDLTTWMVAIGIAAAVSMALYGVNRFLVRRVGAFAEHTATHVDDMAVRVLKTTSTVFIVAMGIYAGTQWLLLSEKAETLLRNLAVAILLLQIARWLDVGARGWIDFYRKKRGATDVAATTSTAALTFVVRAALWAVIVLMILDNFGVNITTLVASLGIGGIAVALAVQNILGDLFSSLSILLDKPFVVGDFITVDDLAGTVQYVGLKTTRIRSLNGEEIVFSNSDLLKSRIHNVRRMETRRVVFPVGVTYDVTEEQLESIPGILKEIVSAQQQVNFDRAHFKAFGASSLDFEVVYTVKTPDYGLFMDIQQAINFELFKRFNQAGIEFAYPTQTVKLSNPEVLRGEAANESYEGAAARIDPARQERRQPAPLPRPQQP</sequence>
<protein>
    <submittedName>
        <fullName evidence="12">Mechanosensitive ion channel family protein</fullName>
    </submittedName>
</protein>
<keyword evidence="13" id="KW-1185">Reference proteome</keyword>
<dbReference type="InterPro" id="IPR049278">
    <property type="entry name" value="MS_channel_C"/>
</dbReference>
<proteinExistence type="inferred from homology"/>
<reference evidence="12 13" key="1">
    <citation type="submission" date="2019-02" db="EMBL/GenBank/DDBJ databases">
        <title>Draft Genome Sequences of Six Type Strains of the Genus Massilia.</title>
        <authorList>
            <person name="Miess H."/>
            <person name="Frediansyhah A."/>
            <person name="Gross H."/>
        </authorList>
    </citation>
    <scope>NUCLEOTIDE SEQUENCE [LARGE SCALE GENOMIC DNA]</scope>
    <source>
        <strain evidence="12 13">DSM 17473</strain>
    </source>
</reference>
<dbReference type="GO" id="GO:0005886">
    <property type="term" value="C:plasma membrane"/>
    <property type="evidence" value="ECO:0007669"/>
    <property type="project" value="UniProtKB-SubCell"/>
</dbReference>
<gene>
    <name evidence="12" type="ORF">EWM63_24470</name>
</gene>
<evidence type="ECO:0000313" key="13">
    <source>
        <dbReference type="Proteomes" id="UP000290637"/>
    </source>
</evidence>
<evidence type="ECO:0000256" key="7">
    <source>
        <dbReference type="SAM" id="MobiDB-lite"/>
    </source>
</evidence>
<accession>A0A4P6L2C9</accession>
<dbReference type="KEGG" id="plue:EWM63_24470"/>
<dbReference type="SUPFAM" id="SSF82689">
    <property type="entry name" value="Mechanosensitive channel protein MscS (YggB), C-terminal domain"/>
    <property type="match status" value="1"/>
</dbReference>
<dbReference type="GO" id="GO:0008381">
    <property type="term" value="F:mechanosensitive monoatomic ion channel activity"/>
    <property type="evidence" value="ECO:0007669"/>
    <property type="project" value="UniProtKB-ARBA"/>
</dbReference>
<feature type="transmembrane region" description="Helical" evidence="8">
    <location>
        <begin position="123"/>
        <end position="148"/>
    </location>
</feature>
<evidence type="ECO:0000259" key="9">
    <source>
        <dbReference type="Pfam" id="PF00924"/>
    </source>
</evidence>
<dbReference type="InterPro" id="IPR011014">
    <property type="entry name" value="MscS_channel_TM-2"/>
</dbReference>
<dbReference type="SUPFAM" id="SSF50182">
    <property type="entry name" value="Sm-like ribonucleoproteins"/>
    <property type="match status" value="1"/>
</dbReference>
<evidence type="ECO:0000259" key="11">
    <source>
        <dbReference type="Pfam" id="PF21088"/>
    </source>
</evidence>
<dbReference type="InterPro" id="IPR049142">
    <property type="entry name" value="MS_channel_1st"/>
</dbReference>
<evidence type="ECO:0000256" key="8">
    <source>
        <dbReference type="SAM" id="Phobius"/>
    </source>
</evidence>
<dbReference type="PANTHER" id="PTHR30566">
    <property type="entry name" value="YNAI-RELATED MECHANOSENSITIVE ION CHANNEL"/>
    <property type="match status" value="1"/>
</dbReference>
<evidence type="ECO:0000259" key="10">
    <source>
        <dbReference type="Pfam" id="PF21082"/>
    </source>
</evidence>
<dbReference type="AlphaFoldDB" id="A0A4P6L2C9"/>
<dbReference type="OrthoDB" id="9775207at2"/>
<feature type="domain" description="Mechanosensitive ion channel transmembrane helices 2/3" evidence="11">
    <location>
        <begin position="135"/>
        <end position="175"/>
    </location>
</feature>
<evidence type="ECO:0000256" key="5">
    <source>
        <dbReference type="ARBA" id="ARBA00022989"/>
    </source>
</evidence>
<dbReference type="Pfam" id="PF21082">
    <property type="entry name" value="MS_channel_3rd"/>
    <property type="match status" value="1"/>
</dbReference>
<comment type="subcellular location">
    <subcellularLocation>
        <location evidence="1">Cell membrane</location>
        <topology evidence="1">Multi-pass membrane protein</topology>
    </subcellularLocation>
</comment>
<keyword evidence="3" id="KW-1003">Cell membrane</keyword>
<keyword evidence="5 8" id="KW-1133">Transmembrane helix</keyword>
<dbReference type="RefSeq" id="WP_130188855.1">
    <property type="nucleotide sequence ID" value="NZ_CP035913.1"/>
</dbReference>
<name>A0A4P6L2C9_9BURK</name>
<dbReference type="SUPFAM" id="SSF82861">
    <property type="entry name" value="Mechanosensitive channel protein MscS (YggB), transmembrane region"/>
    <property type="match status" value="1"/>
</dbReference>
<dbReference type="Pfam" id="PF00924">
    <property type="entry name" value="MS_channel_2nd"/>
    <property type="match status" value="1"/>
</dbReference>
<feature type="domain" description="Mechanosensitive ion channel MscS" evidence="9">
    <location>
        <begin position="176"/>
        <end position="243"/>
    </location>
</feature>
<comment type="similarity">
    <text evidence="2">Belongs to the MscS (TC 1.A.23) family.</text>
</comment>
<keyword evidence="6 8" id="KW-0472">Membrane</keyword>
<feature type="transmembrane region" description="Helical" evidence="8">
    <location>
        <begin position="154"/>
        <end position="174"/>
    </location>
</feature>
<feature type="domain" description="Mechanosensitive ion channel MscS C-terminal" evidence="10">
    <location>
        <begin position="249"/>
        <end position="334"/>
    </location>
</feature>
<feature type="transmembrane region" description="Helical" evidence="8">
    <location>
        <begin position="56"/>
        <end position="78"/>
    </location>
</feature>
<feature type="transmembrane region" description="Helical" evidence="8">
    <location>
        <begin position="12"/>
        <end position="35"/>
    </location>
</feature>
<dbReference type="InterPro" id="IPR011066">
    <property type="entry name" value="MscS_channel_C_sf"/>
</dbReference>
<dbReference type="InterPro" id="IPR010920">
    <property type="entry name" value="LSM_dom_sf"/>
</dbReference>
<evidence type="ECO:0000313" key="12">
    <source>
        <dbReference type="EMBL" id="QBE65746.1"/>
    </source>
</evidence>
<dbReference type="Gene3D" id="1.10.287.1260">
    <property type="match status" value="1"/>
</dbReference>
<evidence type="ECO:0000256" key="6">
    <source>
        <dbReference type="ARBA" id="ARBA00023136"/>
    </source>
</evidence>
<evidence type="ECO:0000256" key="3">
    <source>
        <dbReference type="ARBA" id="ARBA00022475"/>
    </source>
</evidence>
<evidence type="ECO:0000256" key="4">
    <source>
        <dbReference type="ARBA" id="ARBA00022692"/>
    </source>
</evidence>
<dbReference type="Pfam" id="PF21088">
    <property type="entry name" value="MS_channel_1st"/>
    <property type="match status" value="1"/>
</dbReference>
<dbReference type="InterPro" id="IPR006685">
    <property type="entry name" value="MscS_channel_2nd"/>
</dbReference>
<dbReference type="InterPro" id="IPR023408">
    <property type="entry name" value="MscS_beta-dom_sf"/>
</dbReference>
<dbReference type="Proteomes" id="UP000290637">
    <property type="component" value="Chromosome"/>
</dbReference>
<organism evidence="12 13">
    <name type="scientific">Pseudoduganella lutea</name>
    <dbReference type="NCBI Taxonomy" id="321985"/>
    <lineage>
        <taxon>Bacteria</taxon>
        <taxon>Pseudomonadati</taxon>
        <taxon>Pseudomonadota</taxon>
        <taxon>Betaproteobacteria</taxon>
        <taxon>Burkholderiales</taxon>
        <taxon>Oxalobacteraceae</taxon>
        <taxon>Telluria group</taxon>
        <taxon>Pseudoduganella</taxon>
    </lineage>
</organism>